<evidence type="ECO:0000256" key="1">
    <source>
        <dbReference type="ARBA" id="ARBA00004167"/>
    </source>
</evidence>
<dbReference type="Proteomes" id="UP000761264">
    <property type="component" value="Unassembled WGS sequence"/>
</dbReference>
<feature type="domain" description="Band 7" evidence="8">
    <location>
        <begin position="22"/>
        <end position="184"/>
    </location>
</feature>
<comment type="caution">
    <text evidence="9">The sequence shown here is derived from an EMBL/GenBank/DDBJ whole genome shotgun (WGS) entry which is preliminary data.</text>
</comment>
<evidence type="ECO:0000256" key="5">
    <source>
        <dbReference type="ARBA" id="ARBA00023136"/>
    </source>
</evidence>
<comment type="similarity">
    <text evidence="2 6">Belongs to the band 7/mec-2 family. HflC subfamily.</text>
</comment>
<dbReference type="RefSeq" id="WP_167223289.1">
    <property type="nucleotide sequence ID" value="NZ_JAAQPH010000005.1"/>
</dbReference>
<keyword evidence="5 7" id="KW-0472">Membrane</keyword>
<evidence type="ECO:0000313" key="9">
    <source>
        <dbReference type="EMBL" id="NIA68562.1"/>
    </source>
</evidence>
<feature type="transmembrane region" description="Helical" evidence="7">
    <location>
        <begin position="6"/>
        <end position="27"/>
    </location>
</feature>
<evidence type="ECO:0000259" key="8">
    <source>
        <dbReference type="SMART" id="SM00244"/>
    </source>
</evidence>
<dbReference type="SMART" id="SM00244">
    <property type="entry name" value="PHB"/>
    <property type="match status" value="1"/>
</dbReference>
<dbReference type="GO" id="GO:0008233">
    <property type="term" value="F:peptidase activity"/>
    <property type="evidence" value="ECO:0007669"/>
    <property type="project" value="UniProtKB-KW"/>
</dbReference>
<protein>
    <recommendedName>
        <fullName evidence="6">Protein HflC</fullName>
    </recommendedName>
</protein>
<name>A0A967C8B3_9PROT</name>
<proteinExistence type="inferred from homology"/>
<accession>A0A967C8B3</accession>
<gene>
    <name evidence="9" type="ORF">HBA54_08155</name>
</gene>
<evidence type="ECO:0000256" key="3">
    <source>
        <dbReference type="ARBA" id="ARBA00022692"/>
    </source>
</evidence>
<evidence type="ECO:0000313" key="10">
    <source>
        <dbReference type="Proteomes" id="UP000761264"/>
    </source>
</evidence>
<evidence type="ECO:0000256" key="4">
    <source>
        <dbReference type="ARBA" id="ARBA00022989"/>
    </source>
</evidence>
<dbReference type="Gene3D" id="3.30.479.30">
    <property type="entry name" value="Band 7 domain"/>
    <property type="match status" value="1"/>
</dbReference>
<dbReference type="InterPro" id="IPR001107">
    <property type="entry name" value="Band_7"/>
</dbReference>
<evidence type="ECO:0000256" key="2">
    <source>
        <dbReference type="ARBA" id="ARBA00007862"/>
    </source>
</evidence>
<sequence>MGKFTGPIIGIVLIILGMVAYGSLFTVDERQQAIVMQFGEPKRVIPEPGLAWKMPLIQNVQYYENRVLNLDPPAENILLSDQKRLIVDAFARYKITDPLLFFQTVRTENVARQRLGGIINGRLRQVLGNETLTAVLSDERIRILASIRENVDRETQRFGIALVDVRIRRADLPDETRESVYDRMRSEREREAAEFRAQGFEQSQRITSAADREATVIAAEATRESEILRGQGEGLRTEILNGAYGQDPDFFNFYRSMQAYTQALDSTSTFMVLSPDSEFFSFFNQTVNPNLP</sequence>
<comment type="function">
    <text evidence="6">HflC and HflK could regulate a protease.</text>
</comment>
<evidence type="ECO:0000256" key="6">
    <source>
        <dbReference type="PIRNR" id="PIRNR005651"/>
    </source>
</evidence>
<keyword evidence="3 7" id="KW-0812">Transmembrane</keyword>
<dbReference type="Pfam" id="PF01145">
    <property type="entry name" value="Band_7"/>
    <property type="match status" value="1"/>
</dbReference>
<comment type="subcellular location">
    <subcellularLocation>
        <location evidence="1">Membrane</location>
        <topology evidence="1">Single-pass membrane protein</topology>
    </subcellularLocation>
</comment>
<dbReference type="PIRSF" id="PIRSF005651">
    <property type="entry name" value="HflC"/>
    <property type="match status" value="1"/>
</dbReference>
<keyword evidence="10" id="KW-1185">Reference proteome</keyword>
<dbReference type="SUPFAM" id="SSF117892">
    <property type="entry name" value="Band 7/SPFH domain"/>
    <property type="match status" value="1"/>
</dbReference>
<dbReference type="GO" id="GO:0016020">
    <property type="term" value="C:membrane"/>
    <property type="evidence" value="ECO:0007669"/>
    <property type="project" value="UniProtKB-SubCell"/>
</dbReference>
<dbReference type="EMBL" id="JAAQPH010000005">
    <property type="protein sequence ID" value="NIA68562.1"/>
    <property type="molecule type" value="Genomic_DNA"/>
</dbReference>
<dbReference type="GO" id="GO:0006508">
    <property type="term" value="P:proteolysis"/>
    <property type="evidence" value="ECO:0007669"/>
    <property type="project" value="UniProtKB-KW"/>
</dbReference>
<keyword evidence="9" id="KW-0378">Hydrolase</keyword>
<dbReference type="InterPro" id="IPR036013">
    <property type="entry name" value="Band_7/SPFH_dom_sf"/>
</dbReference>
<keyword evidence="9" id="KW-0645">Protease</keyword>
<dbReference type="PANTHER" id="PTHR42911:SF1">
    <property type="entry name" value="MODULATOR OF FTSH PROTEASE HFLC"/>
    <property type="match status" value="1"/>
</dbReference>
<evidence type="ECO:0000256" key="7">
    <source>
        <dbReference type="SAM" id="Phobius"/>
    </source>
</evidence>
<organism evidence="9 10">
    <name type="scientific">Pelagibius litoralis</name>
    <dbReference type="NCBI Taxonomy" id="374515"/>
    <lineage>
        <taxon>Bacteria</taxon>
        <taxon>Pseudomonadati</taxon>
        <taxon>Pseudomonadota</taxon>
        <taxon>Alphaproteobacteria</taxon>
        <taxon>Rhodospirillales</taxon>
        <taxon>Rhodovibrionaceae</taxon>
        <taxon>Pelagibius</taxon>
    </lineage>
</organism>
<reference evidence="9" key="1">
    <citation type="submission" date="2020-03" db="EMBL/GenBank/DDBJ databases">
        <title>Genome of Pelagibius litoralis DSM 21314T.</title>
        <authorList>
            <person name="Wang G."/>
        </authorList>
    </citation>
    <scope>NUCLEOTIDE SEQUENCE</scope>
    <source>
        <strain evidence="9">DSM 21314</strain>
    </source>
</reference>
<dbReference type="InterPro" id="IPR010200">
    <property type="entry name" value="HflC"/>
</dbReference>
<dbReference type="AlphaFoldDB" id="A0A967C8B3"/>
<keyword evidence="4 7" id="KW-1133">Transmembrane helix</keyword>
<dbReference type="CDD" id="cd03405">
    <property type="entry name" value="SPFH_HflC"/>
    <property type="match status" value="1"/>
</dbReference>
<dbReference type="PANTHER" id="PTHR42911">
    <property type="entry name" value="MODULATOR OF FTSH PROTEASE HFLC"/>
    <property type="match status" value="1"/>
</dbReference>